<dbReference type="AlphaFoldDB" id="A0A251WWZ6"/>
<dbReference type="Gene3D" id="3.90.79.10">
    <property type="entry name" value="Nucleoside Triphosphate Pyrophosphohydrolase"/>
    <property type="match status" value="1"/>
</dbReference>
<evidence type="ECO:0000313" key="6">
    <source>
        <dbReference type="EMBL" id="OUD08866.1"/>
    </source>
</evidence>
<protein>
    <recommendedName>
        <fullName evidence="5">Nudix hydrolase domain-containing protein</fullName>
    </recommendedName>
</protein>
<evidence type="ECO:0000256" key="2">
    <source>
        <dbReference type="ARBA" id="ARBA00022723"/>
    </source>
</evidence>
<dbReference type="PANTHER" id="PTHR12629:SF0">
    <property type="entry name" value="DIPHOSPHOINOSITOL-POLYPHOSPHATE DIPHOSPHATASE"/>
    <property type="match status" value="1"/>
</dbReference>
<reference evidence="6 7" key="1">
    <citation type="submission" date="2016-12" db="EMBL/GenBank/DDBJ databases">
        <title>The draft genome sequence of HSLHS2.</title>
        <authorList>
            <person name="Hu D."/>
            <person name="Wang L."/>
            <person name="Shao Z."/>
        </authorList>
    </citation>
    <scope>NUCLEOTIDE SEQUENCE [LARGE SCALE GENOMIC DNA]</scope>
    <source>
        <strain evidence="6">MCCC 1A06712</strain>
    </source>
</reference>
<dbReference type="PROSITE" id="PS51462">
    <property type="entry name" value="NUDIX"/>
    <property type="match status" value="1"/>
</dbReference>
<dbReference type="CDD" id="cd04666">
    <property type="entry name" value="NUDIX_DIPP2_like_Nudt4"/>
    <property type="match status" value="1"/>
</dbReference>
<dbReference type="GO" id="GO:1901909">
    <property type="term" value="P:diadenosine hexaphosphate catabolic process"/>
    <property type="evidence" value="ECO:0007669"/>
    <property type="project" value="TreeGrafter"/>
</dbReference>
<gene>
    <name evidence="6" type="ORF">BVC71_09085</name>
</gene>
<keyword evidence="7" id="KW-1185">Reference proteome</keyword>
<evidence type="ECO:0000256" key="1">
    <source>
        <dbReference type="ARBA" id="ARBA00001946"/>
    </source>
</evidence>
<dbReference type="GO" id="GO:0034432">
    <property type="term" value="F:bis(5'-adenosyl)-pentaphosphatase activity"/>
    <property type="evidence" value="ECO:0007669"/>
    <property type="project" value="TreeGrafter"/>
</dbReference>
<dbReference type="InterPro" id="IPR047198">
    <property type="entry name" value="DDP-like_NUDIX"/>
</dbReference>
<dbReference type="GO" id="GO:0005737">
    <property type="term" value="C:cytoplasm"/>
    <property type="evidence" value="ECO:0007669"/>
    <property type="project" value="TreeGrafter"/>
</dbReference>
<organism evidence="6 7">
    <name type="scientific">Marivivens niveibacter</name>
    <dbReference type="NCBI Taxonomy" id="1930667"/>
    <lineage>
        <taxon>Bacteria</taxon>
        <taxon>Pseudomonadati</taxon>
        <taxon>Pseudomonadota</taxon>
        <taxon>Alphaproteobacteria</taxon>
        <taxon>Rhodobacterales</taxon>
        <taxon>Paracoccaceae</taxon>
        <taxon>Marivivens group</taxon>
        <taxon>Marivivens</taxon>
    </lineage>
</organism>
<dbReference type="InterPro" id="IPR000086">
    <property type="entry name" value="NUDIX_hydrolase_dom"/>
</dbReference>
<dbReference type="PANTHER" id="PTHR12629">
    <property type="entry name" value="DIPHOSPHOINOSITOL POLYPHOSPHATE PHOSPHOHYDROLASE"/>
    <property type="match status" value="1"/>
</dbReference>
<feature type="domain" description="Nudix hydrolase" evidence="5">
    <location>
        <begin position="22"/>
        <end position="154"/>
    </location>
</feature>
<keyword evidence="2" id="KW-0479">Metal-binding</keyword>
<comment type="caution">
    <text evidence="6">The sequence shown here is derived from an EMBL/GenBank/DDBJ whole genome shotgun (WGS) entry which is preliminary data.</text>
</comment>
<accession>A0A251WWZ6</accession>
<dbReference type="GO" id="GO:0046872">
    <property type="term" value="F:metal ion binding"/>
    <property type="evidence" value="ECO:0007669"/>
    <property type="project" value="UniProtKB-KW"/>
</dbReference>
<dbReference type="InterPro" id="IPR015797">
    <property type="entry name" value="NUDIX_hydrolase-like_dom_sf"/>
</dbReference>
<dbReference type="GO" id="GO:0000298">
    <property type="term" value="F:endopolyphosphatase activity"/>
    <property type="evidence" value="ECO:0007669"/>
    <property type="project" value="TreeGrafter"/>
</dbReference>
<evidence type="ECO:0000259" key="5">
    <source>
        <dbReference type="PROSITE" id="PS51462"/>
    </source>
</evidence>
<dbReference type="EMBL" id="MSPP01000003">
    <property type="protein sequence ID" value="OUD08866.1"/>
    <property type="molecule type" value="Genomic_DNA"/>
</dbReference>
<dbReference type="GO" id="GO:0034431">
    <property type="term" value="F:bis(5'-adenosyl)-hexaphosphatase activity"/>
    <property type="evidence" value="ECO:0007669"/>
    <property type="project" value="TreeGrafter"/>
</dbReference>
<dbReference type="Proteomes" id="UP000194664">
    <property type="component" value="Unassembled WGS sequence"/>
</dbReference>
<comment type="cofactor">
    <cofactor evidence="1">
        <name>Mg(2+)</name>
        <dbReference type="ChEBI" id="CHEBI:18420"/>
    </cofactor>
</comment>
<evidence type="ECO:0000313" key="7">
    <source>
        <dbReference type="Proteomes" id="UP000194664"/>
    </source>
</evidence>
<evidence type="ECO:0000256" key="3">
    <source>
        <dbReference type="ARBA" id="ARBA00022801"/>
    </source>
</evidence>
<sequence length="155" mass="17530">MFRSLFRMLAAVVTPILKRPKIVQFAALCICANGDKTQIVLITSSNGRWIIPKGWPENGKSGAETAALEAWEEAGVISKPENFSFAGRFDTVKERDSGLRFDCETFVYVIPVDELADDYPEISERERRLVDLDAAPEEVDDMDLSDFLRQWIANR</sequence>
<dbReference type="Pfam" id="PF00293">
    <property type="entry name" value="NUDIX"/>
    <property type="match status" value="1"/>
</dbReference>
<dbReference type="GO" id="GO:0071543">
    <property type="term" value="P:diphosphoinositol polyphosphate metabolic process"/>
    <property type="evidence" value="ECO:0007669"/>
    <property type="project" value="TreeGrafter"/>
</dbReference>
<dbReference type="GO" id="GO:1901911">
    <property type="term" value="P:adenosine 5'-(hexahydrogen pentaphosphate) catabolic process"/>
    <property type="evidence" value="ECO:0007669"/>
    <property type="project" value="TreeGrafter"/>
</dbReference>
<keyword evidence="4" id="KW-0460">Magnesium</keyword>
<dbReference type="SUPFAM" id="SSF55811">
    <property type="entry name" value="Nudix"/>
    <property type="match status" value="1"/>
</dbReference>
<evidence type="ECO:0000256" key="4">
    <source>
        <dbReference type="ARBA" id="ARBA00022842"/>
    </source>
</evidence>
<dbReference type="GO" id="GO:0008486">
    <property type="term" value="F:diphosphoinositol-polyphosphate diphosphatase activity"/>
    <property type="evidence" value="ECO:0007669"/>
    <property type="project" value="TreeGrafter"/>
</dbReference>
<proteinExistence type="predicted"/>
<dbReference type="GO" id="GO:1901907">
    <property type="term" value="P:diadenosine pentaphosphate catabolic process"/>
    <property type="evidence" value="ECO:0007669"/>
    <property type="project" value="TreeGrafter"/>
</dbReference>
<name>A0A251WWZ6_9RHOB</name>
<keyword evidence="3" id="KW-0378">Hydrolase</keyword>
<dbReference type="OrthoDB" id="7066910at2"/>